<organism evidence="5 6">
    <name type="scientific">Oceanospirillum multiglobuliferum</name>
    <dbReference type="NCBI Taxonomy" id="64969"/>
    <lineage>
        <taxon>Bacteria</taxon>
        <taxon>Pseudomonadati</taxon>
        <taxon>Pseudomonadota</taxon>
        <taxon>Gammaproteobacteria</taxon>
        <taxon>Oceanospirillales</taxon>
        <taxon>Oceanospirillaceae</taxon>
        <taxon>Oceanospirillum</taxon>
    </lineage>
</organism>
<protein>
    <submittedName>
        <fullName evidence="5">Uncharacterized protein</fullName>
    </submittedName>
</protein>
<dbReference type="PANTHER" id="PTHR19857">
    <property type="entry name" value="MITOCHONDRIAL DIVISION PROTEIN 1-RELATED"/>
    <property type="match status" value="1"/>
</dbReference>
<feature type="repeat" description="WD" evidence="3">
    <location>
        <begin position="259"/>
        <end position="288"/>
    </location>
</feature>
<dbReference type="SUPFAM" id="SSF50998">
    <property type="entry name" value="Quinoprotein alcohol dehydrogenase-like"/>
    <property type="match status" value="1"/>
</dbReference>
<reference evidence="5 6" key="1">
    <citation type="submission" date="2017-01" db="EMBL/GenBank/DDBJ databases">
        <title>Genome Sequencing of a Marine Spirillum, Oceanospirillum multiglobuliferum ATCC 33336, from Japan.</title>
        <authorList>
            <person name="Carney J.G."/>
            <person name="Trachtenberg A.M."/>
            <person name="Rheaume B.A."/>
            <person name="Linnane J.D."/>
            <person name="Pitts N.L."/>
            <person name="Mykles D.L."/>
            <person name="Maclea K.S."/>
        </authorList>
    </citation>
    <scope>NUCLEOTIDE SEQUENCE [LARGE SCALE GENOMIC DNA]</scope>
    <source>
        <strain evidence="5 6">ATCC 33336</strain>
    </source>
</reference>
<dbReference type="InterPro" id="IPR001680">
    <property type="entry name" value="WD40_rpt"/>
</dbReference>
<dbReference type="InterPro" id="IPR011047">
    <property type="entry name" value="Quinoprotein_ADH-like_sf"/>
</dbReference>
<keyword evidence="1 3" id="KW-0853">WD repeat</keyword>
<dbReference type="PANTHER" id="PTHR19857:SF8">
    <property type="entry name" value="ANGIO-ASSOCIATED MIGRATORY CELL PROTEIN"/>
    <property type="match status" value="1"/>
</dbReference>
<dbReference type="PROSITE" id="PS51257">
    <property type="entry name" value="PROKAR_LIPOPROTEIN"/>
    <property type="match status" value="1"/>
</dbReference>
<comment type="caution">
    <text evidence="5">The sequence shown here is derived from an EMBL/GenBank/DDBJ whole genome shotgun (WGS) entry which is preliminary data.</text>
</comment>
<dbReference type="OrthoDB" id="6192037at2"/>
<accession>A0A1T4QD68</accession>
<sequence length="329" mass="34938">MILTRNKIISVLLGATLALGGCFSQTPPANTWELAIDSAYDAALSDDGSIAVIASINHGGSLWQLPVKERVYNWNHKAGEYSLFDQVAVSGDGRFGATSEQDRLTLWDGTSGKPINFWSLPAHIRSLTLSADGSFLLAGLDNSTALLINTSIGKGVKTFSADDQVSAVALSPDNKLAMLGTSTGKVSLWQIPNGEPRGEWSHSNQIQALAISANGQYAFSSAQAGAGAIVDLSSGKIAMNIDINRGGEIAASTYTAARFAQDQPLLLTGSNTGKVKLWNISSKQEISAWEATKRDAWKPSGVSLLDVSFTREGNYRAIASNGLAYEFIH</sequence>
<dbReference type="InterPro" id="IPR015943">
    <property type="entry name" value="WD40/YVTN_repeat-like_dom_sf"/>
</dbReference>
<evidence type="ECO:0000313" key="6">
    <source>
        <dbReference type="Proteomes" id="UP000191418"/>
    </source>
</evidence>
<keyword evidence="6" id="KW-1185">Reference proteome</keyword>
<keyword evidence="4" id="KW-0732">Signal</keyword>
<keyword evidence="2" id="KW-0677">Repeat</keyword>
<feature type="chain" id="PRO_5012120239" evidence="4">
    <location>
        <begin position="25"/>
        <end position="329"/>
    </location>
</feature>
<dbReference type="Pfam" id="PF00400">
    <property type="entry name" value="WD40"/>
    <property type="match status" value="3"/>
</dbReference>
<dbReference type="SMART" id="SM00320">
    <property type="entry name" value="WD40"/>
    <property type="match status" value="6"/>
</dbReference>
<name>A0A1T4QD68_9GAMM</name>
<evidence type="ECO:0000256" key="4">
    <source>
        <dbReference type="SAM" id="SignalP"/>
    </source>
</evidence>
<evidence type="ECO:0000256" key="1">
    <source>
        <dbReference type="ARBA" id="ARBA00022574"/>
    </source>
</evidence>
<evidence type="ECO:0000256" key="2">
    <source>
        <dbReference type="ARBA" id="ARBA00022737"/>
    </source>
</evidence>
<dbReference type="AlphaFoldDB" id="A0A1T4QD68"/>
<gene>
    <name evidence="5" type="ORF">BTE48_03530</name>
</gene>
<dbReference type="Gene3D" id="2.130.10.10">
    <property type="entry name" value="YVTN repeat-like/Quinoprotein amine dehydrogenase"/>
    <property type="match status" value="2"/>
</dbReference>
<dbReference type="STRING" id="64969.SAMN02745127_01855"/>
<dbReference type="EMBL" id="MTSM01000003">
    <property type="protein sequence ID" value="OPX56508.1"/>
    <property type="molecule type" value="Genomic_DNA"/>
</dbReference>
<dbReference type="RefSeq" id="WP_078745453.1">
    <property type="nucleotide sequence ID" value="NZ_FUXG01000011.1"/>
</dbReference>
<dbReference type="InterPro" id="IPR051179">
    <property type="entry name" value="WD_repeat_multifunction"/>
</dbReference>
<evidence type="ECO:0000313" key="5">
    <source>
        <dbReference type="EMBL" id="OPX56508.1"/>
    </source>
</evidence>
<evidence type="ECO:0000256" key="3">
    <source>
        <dbReference type="PROSITE-ProRule" id="PRU00221"/>
    </source>
</evidence>
<dbReference type="PROSITE" id="PS50082">
    <property type="entry name" value="WD_REPEATS_2"/>
    <property type="match status" value="1"/>
</dbReference>
<feature type="signal peptide" evidence="4">
    <location>
        <begin position="1"/>
        <end position="24"/>
    </location>
</feature>
<proteinExistence type="predicted"/>
<dbReference type="Proteomes" id="UP000191418">
    <property type="component" value="Unassembled WGS sequence"/>
</dbReference>